<name>A0ABP1RWP9_9HEXA</name>
<dbReference type="EMBL" id="CAXLJM020000117">
    <property type="protein sequence ID" value="CAL8137306.1"/>
    <property type="molecule type" value="Genomic_DNA"/>
</dbReference>
<comment type="caution">
    <text evidence="1">The sequence shown here is derived from an EMBL/GenBank/DDBJ whole genome shotgun (WGS) entry which is preliminary data.</text>
</comment>
<keyword evidence="2" id="KW-1185">Reference proteome</keyword>
<protein>
    <submittedName>
        <fullName evidence="1">Uncharacterized protein</fullName>
    </submittedName>
</protein>
<accession>A0ABP1RWP9</accession>
<evidence type="ECO:0000313" key="1">
    <source>
        <dbReference type="EMBL" id="CAL8137306.1"/>
    </source>
</evidence>
<gene>
    <name evidence="1" type="ORF">ODALV1_LOCUS26858</name>
</gene>
<evidence type="ECO:0000313" key="2">
    <source>
        <dbReference type="Proteomes" id="UP001642540"/>
    </source>
</evidence>
<reference evidence="1 2" key="1">
    <citation type="submission" date="2024-08" db="EMBL/GenBank/DDBJ databases">
        <authorList>
            <person name="Cucini C."/>
            <person name="Frati F."/>
        </authorList>
    </citation>
    <scope>NUCLEOTIDE SEQUENCE [LARGE SCALE GENOMIC DNA]</scope>
</reference>
<proteinExistence type="predicted"/>
<dbReference type="Proteomes" id="UP001642540">
    <property type="component" value="Unassembled WGS sequence"/>
</dbReference>
<sequence length="100" mass="11250">MYGLWSKKRALKNDYHDKAYLSIPSSAAATAAPTREGERKRGYLLMFGGGKKSHWELFGWNHHVVVKCQHFLVTSATTKKGEATVKRDREEATFPVLASP</sequence>
<organism evidence="1 2">
    <name type="scientific">Orchesella dallaii</name>
    <dbReference type="NCBI Taxonomy" id="48710"/>
    <lineage>
        <taxon>Eukaryota</taxon>
        <taxon>Metazoa</taxon>
        <taxon>Ecdysozoa</taxon>
        <taxon>Arthropoda</taxon>
        <taxon>Hexapoda</taxon>
        <taxon>Collembola</taxon>
        <taxon>Entomobryomorpha</taxon>
        <taxon>Entomobryoidea</taxon>
        <taxon>Orchesellidae</taxon>
        <taxon>Orchesellinae</taxon>
        <taxon>Orchesella</taxon>
    </lineage>
</organism>